<evidence type="ECO:0000256" key="4">
    <source>
        <dbReference type="ARBA" id="ARBA00023163"/>
    </source>
</evidence>
<dbReference type="SUPFAM" id="SSF88659">
    <property type="entry name" value="Sigma3 and sigma4 domains of RNA polymerase sigma factors"/>
    <property type="match status" value="1"/>
</dbReference>
<keyword evidence="4" id="KW-0804">Transcription</keyword>
<dbReference type="InterPro" id="IPR036388">
    <property type="entry name" value="WH-like_DNA-bd_sf"/>
</dbReference>
<keyword evidence="3" id="KW-0731">Sigma factor</keyword>
<sequence length="169" mass="19189">MRAVSIDALHRSEGAKLQRFLRRTLGNPADAADAAQETYLRLVRAITTTDLEHPRVFLFHIARNVAATLAKRRRFETSLFQSMTDLDLTQIADSQARVEAQIIAREQLRLVAASIDRLPPRCREVFLLSAFEGLPNSAIALRLGISQRMVEKHIAKAVLDTYQRCRDFF</sequence>
<dbReference type="InterPro" id="IPR007627">
    <property type="entry name" value="RNA_pol_sigma70_r2"/>
</dbReference>
<dbReference type="Pfam" id="PF08281">
    <property type="entry name" value="Sigma70_r4_2"/>
    <property type="match status" value="1"/>
</dbReference>
<feature type="domain" description="RNA polymerase sigma factor 70 region 4 type 2" evidence="6">
    <location>
        <begin position="110"/>
        <end position="158"/>
    </location>
</feature>
<comment type="similarity">
    <text evidence="1">Belongs to the sigma-70 factor family. ECF subfamily.</text>
</comment>
<gene>
    <name evidence="7" type="primary">fecI_4</name>
    <name evidence="7" type="ORF">BGCPKDLD_4802</name>
</gene>
<dbReference type="PANTHER" id="PTHR43133">
    <property type="entry name" value="RNA POLYMERASE ECF-TYPE SIGMA FACTO"/>
    <property type="match status" value="1"/>
</dbReference>
<protein>
    <submittedName>
        <fullName evidence="7">RNA polymerase sigma factor FecI</fullName>
    </submittedName>
</protein>
<proteinExistence type="inferred from homology"/>
<evidence type="ECO:0000256" key="1">
    <source>
        <dbReference type="ARBA" id="ARBA00010641"/>
    </source>
</evidence>
<dbReference type="EMBL" id="BPRE01000021">
    <property type="protein sequence ID" value="GJE78190.1"/>
    <property type="molecule type" value="Genomic_DNA"/>
</dbReference>
<reference evidence="7" key="2">
    <citation type="submission" date="2021-08" db="EMBL/GenBank/DDBJ databases">
        <authorList>
            <person name="Tani A."/>
            <person name="Ola A."/>
            <person name="Ogura Y."/>
            <person name="Katsura K."/>
            <person name="Hayashi T."/>
        </authorList>
    </citation>
    <scope>NUCLEOTIDE SEQUENCE</scope>
    <source>
        <strain evidence="7">DSM 14458</strain>
    </source>
</reference>
<dbReference type="InterPro" id="IPR013249">
    <property type="entry name" value="RNA_pol_sigma70_r4_t2"/>
</dbReference>
<evidence type="ECO:0000259" key="6">
    <source>
        <dbReference type="Pfam" id="PF08281"/>
    </source>
</evidence>
<comment type="caution">
    <text evidence="7">The sequence shown here is derived from an EMBL/GenBank/DDBJ whole genome shotgun (WGS) entry which is preliminary data.</text>
</comment>
<evidence type="ECO:0000256" key="2">
    <source>
        <dbReference type="ARBA" id="ARBA00023015"/>
    </source>
</evidence>
<evidence type="ECO:0000256" key="3">
    <source>
        <dbReference type="ARBA" id="ARBA00023082"/>
    </source>
</evidence>
<dbReference type="SUPFAM" id="SSF88946">
    <property type="entry name" value="Sigma2 domain of RNA polymerase sigma factors"/>
    <property type="match status" value="1"/>
</dbReference>
<evidence type="ECO:0000313" key="8">
    <source>
        <dbReference type="Proteomes" id="UP001055093"/>
    </source>
</evidence>
<evidence type="ECO:0000313" key="7">
    <source>
        <dbReference type="EMBL" id="GJE78190.1"/>
    </source>
</evidence>
<dbReference type="Gene3D" id="1.10.1740.10">
    <property type="match status" value="1"/>
</dbReference>
<accession>A0ABQ4V2A2</accession>
<dbReference type="InterPro" id="IPR013324">
    <property type="entry name" value="RNA_pol_sigma_r3/r4-like"/>
</dbReference>
<dbReference type="RefSeq" id="WP_137829869.1">
    <property type="nucleotide sequence ID" value="NZ_BPRE01000021.1"/>
</dbReference>
<dbReference type="Gene3D" id="1.10.10.10">
    <property type="entry name" value="Winged helix-like DNA-binding domain superfamily/Winged helix DNA-binding domain"/>
    <property type="match status" value="1"/>
</dbReference>
<dbReference type="NCBIfam" id="TIGR02937">
    <property type="entry name" value="sigma70-ECF"/>
    <property type="match status" value="1"/>
</dbReference>
<dbReference type="PANTHER" id="PTHR43133:SF63">
    <property type="entry name" value="RNA POLYMERASE SIGMA FACTOR FECI-RELATED"/>
    <property type="match status" value="1"/>
</dbReference>
<keyword evidence="8" id="KW-1185">Reference proteome</keyword>
<dbReference type="InterPro" id="IPR014284">
    <property type="entry name" value="RNA_pol_sigma-70_dom"/>
</dbReference>
<evidence type="ECO:0000259" key="5">
    <source>
        <dbReference type="Pfam" id="PF04542"/>
    </source>
</evidence>
<dbReference type="Pfam" id="PF04542">
    <property type="entry name" value="Sigma70_r2"/>
    <property type="match status" value="1"/>
</dbReference>
<name>A0ABQ4V2A2_9HYPH</name>
<feature type="domain" description="RNA polymerase sigma-70 region 2" evidence="5">
    <location>
        <begin position="11"/>
        <end position="74"/>
    </location>
</feature>
<reference evidence="7" key="1">
    <citation type="journal article" date="2021" name="Front. Microbiol.">
        <title>Comprehensive Comparative Genomics and Phenotyping of Methylobacterium Species.</title>
        <authorList>
            <person name="Alessa O."/>
            <person name="Ogura Y."/>
            <person name="Fujitani Y."/>
            <person name="Takami H."/>
            <person name="Hayashi T."/>
            <person name="Sahin N."/>
            <person name="Tani A."/>
        </authorList>
    </citation>
    <scope>NUCLEOTIDE SEQUENCE</scope>
    <source>
        <strain evidence="7">DSM 14458</strain>
    </source>
</reference>
<dbReference type="InterPro" id="IPR013325">
    <property type="entry name" value="RNA_pol_sigma_r2"/>
</dbReference>
<dbReference type="Proteomes" id="UP001055093">
    <property type="component" value="Unassembled WGS sequence"/>
</dbReference>
<keyword evidence="2" id="KW-0805">Transcription regulation</keyword>
<organism evidence="7 8">
    <name type="scientific">Methylorubrum suomiense</name>
    <dbReference type="NCBI Taxonomy" id="144191"/>
    <lineage>
        <taxon>Bacteria</taxon>
        <taxon>Pseudomonadati</taxon>
        <taxon>Pseudomonadota</taxon>
        <taxon>Alphaproteobacteria</taxon>
        <taxon>Hyphomicrobiales</taxon>
        <taxon>Methylobacteriaceae</taxon>
        <taxon>Methylorubrum</taxon>
    </lineage>
</organism>
<dbReference type="InterPro" id="IPR039425">
    <property type="entry name" value="RNA_pol_sigma-70-like"/>
</dbReference>